<dbReference type="Pfam" id="PF02348">
    <property type="entry name" value="CTP_transf_3"/>
    <property type="match status" value="1"/>
</dbReference>
<accession>A0A850E053</accession>
<dbReference type="Proteomes" id="UP000539146">
    <property type="component" value="Unassembled WGS sequence"/>
</dbReference>
<evidence type="ECO:0000313" key="2">
    <source>
        <dbReference type="EMBL" id="NUU29033.1"/>
    </source>
</evidence>
<comment type="caution">
    <text evidence="2">The sequence shown here is derived from an EMBL/GenBank/DDBJ whole genome shotgun (WGS) entry which is preliminary data.</text>
</comment>
<organism evidence="2 3">
    <name type="scientific">Curtobacterium citreum</name>
    <dbReference type="NCBI Taxonomy" id="2036"/>
    <lineage>
        <taxon>Bacteria</taxon>
        <taxon>Bacillati</taxon>
        <taxon>Actinomycetota</taxon>
        <taxon>Actinomycetes</taxon>
        <taxon>Micrococcales</taxon>
        <taxon>Microbacteriaceae</taxon>
        <taxon>Curtobacterium</taxon>
    </lineage>
</organism>
<name>A0A850E053_9MICO</name>
<dbReference type="Gene3D" id="3.90.550.10">
    <property type="entry name" value="Spore Coat Polysaccharide Biosynthesis Protein SpsA, Chain A"/>
    <property type="match status" value="1"/>
</dbReference>
<evidence type="ECO:0000313" key="3">
    <source>
        <dbReference type="Proteomes" id="UP000539146"/>
    </source>
</evidence>
<dbReference type="SUPFAM" id="SSF53448">
    <property type="entry name" value="Nucleotide-diphospho-sugar transferases"/>
    <property type="match status" value="1"/>
</dbReference>
<proteinExistence type="predicted"/>
<dbReference type="InterPro" id="IPR029044">
    <property type="entry name" value="Nucleotide-diphossugar_trans"/>
</dbReference>
<protein>
    <submittedName>
        <fullName evidence="2">Acylneuraminate cytidylyltransferase family protein</fullName>
    </submittedName>
</protein>
<feature type="compositionally biased region" description="Low complexity" evidence="1">
    <location>
        <begin position="259"/>
        <end position="269"/>
    </location>
</feature>
<dbReference type="RefSeq" id="WP_175326439.1">
    <property type="nucleotide sequence ID" value="NZ_BAAAWP010000001.1"/>
</dbReference>
<evidence type="ECO:0000256" key="1">
    <source>
        <dbReference type="SAM" id="MobiDB-lite"/>
    </source>
</evidence>
<dbReference type="AlphaFoldDB" id="A0A850E053"/>
<dbReference type="CDD" id="cd02513">
    <property type="entry name" value="CMP-NeuAc_Synthase"/>
    <property type="match status" value="1"/>
</dbReference>
<gene>
    <name evidence="2" type="ORF">HP467_13075</name>
</gene>
<dbReference type="PANTHER" id="PTHR21485">
    <property type="entry name" value="HAD SUPERFAMILY MEMBERS CMAS AND KDSC"/>
    <property type="match status" value="1"/>
</dbReference>
<keyword evidence="2" id="KW-0548">Nucleotidyltransferase</keyword>
<reference evidence="2 3" key="1">
    <citation type="submission" date="2020-05" db="EMBL/GenBank/DDBJ databases">
        <title>Genome Sequencing of Type Strains.</title>
        <authorList>
            <person name="Lemaire J.F."/>
            <person name="Inderbitzin P."/>
            <person name="Gregorio O.A."/>
            <person name="Collins S.B."/>
            <person name="Wespe N."/>
            <person name="Knight-Connoni V."/>
        </authorList>
    </citation>
    <scope>NUCLEOTIDE SEQUENCE [LARGE SCALE GENOMIC DNA]</scope>
    <source>
        <strain evidence="2 3">DSM 20512</strain>
    </source>
</reference>
<dbReference type="InterPro" id="IPR003329">
    <property type="entry name" value="Cytidylyl_trans"/>
</dbReference>
<keyword evidence="2" id="KW-0808">Transferase</keyword>
<sequence>MRSSGTVVAVVPARAGSKGIPGKNLRPVGGRSLVRRAVEAALRTETIDTVVVSTDGDAIAAEATAAGAMVVRRPAELAGDEATSESALLHALDALATTSNTDQQDQHDRNDQHHDPEVLVFLQATSPFIDPADLDAAVRRVLDDHADVVFAAAPSHAFLWRTDAQGRAVAVNHDAAVRPRRQDREPEYRETGAFYVLRTRGFREHRHRFFGRVELAVVDPRGAIDVDDPADLALASSLAHTLDRPAGHPTTPDADRPTTRSAAASGTARWPLAATTDRVPNANLKPHTNADPHPSQQNGTP</sequence>
<dbReference type="GO" id="GO:0008781">
    <property type="term" value="F:N-acylneuraminate cytidylyltransferase activity"/>
    <property type="evidence" value="ECO:0007669"/>
    <property type="project" value="TreeGrafter"/>
</dbReference>
<dbReference type="PANTHER" id="PTHR21485:SF3">
    <property type="entry name" value="N-ACYLNEURAMINATE CYTIDYLYLTRANSFERASE"/>
    <property type="match status" value="1"/>
</dbReference>
<dbReference type="EMBL" id="JABMCG010000117">
    <property type="protein sequence ID" value="NUU29033.1"/>
    <property type="molecule type" value="Genomic_DNA"/>
</dbReference>
<feature type="region of interest" description="Disordered" evidence="1">
    <location>
        <begin position="241"/>
        <end position="301"/>
    </location>
</feature>
<dbReference type="InterPro" id="IPR050793">
    <property type="entry name" value="CMP-NeuNAc_synthase"/>
</dbReference>